<reference evidence="3" key="1">
    <citation type="submission" date="2015-09" db="EMBL/GenBank/DDBJ databases">
        <authorList>
            <consortium name="Pathogen Informatics"/>
        </authorList>
    </citation>
    <scope>NUCLEOTIDE SEQUENCE [LARGE SCALE GENOMIC DNA]</scope>
    <source>
        <strain evidence="3">Lake Konstanz</strain>
    </source>
</reference>
<keyword evidence="3" id="KW-1185">Reference proteome</keyword>
<dbReference type="AlphaFoldDB" id="A0A0S4IK13"/>
<feature type="non-terminal residue" evidence="2">
    <location>
        <position position="1"/>
    </location>
</feature>
<evidence type="ECO:0000313" key="2">
    <source>
        <dbReference type="EMBL" id="CUE99633.1"/>
    </source>
</evidence>
<evidence type="ECO:0000313" key="3">
    <source>
        <dbReference type="Proteomes" id="UP000051952"/>
    </source>
</evidence>
<feature type="transmembrane region" description="Helical" evidence="1">
    <location>
        <begin position="16"/>
        <end position="38"/>
    </location>
</feature>
<sequence>ACDDTNAASADARGAIVGNLICWAGACVLTGIVVAAYARLGNVSLLSSLEALGAPSQLLPLAIITVPSTACWMAR</sequence>
<evidence type="ECO:0000256" key="1">
    <source>
        <dbReference type="SAM" id="Phobius"/>
    </source>
</evidence>
<keyword evidence="1" id="KW-0472">Membrane</keyword>
<keyword evidence="1" id="KW-1133">Transmembrane helix</keyword>
<keyword evidence="1 2" id="KW-0812">Transmembrane</keyword>
<protein>
    <submittedName>
        <fullName evidence="2">Transmembrane protein, putative</fullName>
    </submittedName>
</protein>
<name>A0A0S4IK13_BODSA</name>
<gene>
    <name evidence="2" type="ORF">BSAL_58050</name>
</gene>
<accession>A0A0S4IK13</accession>
<organism evidence="2 3">
    <name type="scientific">Bodo saltans</name>
    <name type="common">Flagellated protozoan</name>
    <dbReference type="NCBI Taxonomy" id="75058"/>
    <lineage>
        <taxon>Eukaryota</taxon>
        <taxon>Discoba</taxon>
        <taxon>Euglenozoa</taxon>
        <taxon>Kinetoplastea</taxon>
        <taxon>Metakinetoplastina</taxon>
        <taxon>Eubodonida</taxon>
        <taxon>Bodonidae</taxon>
        <taxon>Bodo</taxon>
    </lineage>
</organism>
<proteinExistence type="predicted"/>
<dbReference type="Proteomes" id="UP000051952">
    <property type="component" value="Unassembled WGS sequence"/>
</dbReference>
<dbReference type="VEuPathDB" id="TriTrypDB:BSAL_58050"/>
<dbReference type="EMBL" id="CYKH01000223">
    <property type="protein sequence ID" value="CUE99633.1"/>
    <property type="molecule type" value="Genomic_DNA"/>
</dbReference>